<dbReference type="Pfam" id="PF01753">
    <property type="entry name" value="zf-MYND"/>
    <property type="match status" value="1"/>
</dbReference>
<dbReference type="InParanoid" id="A0A316YXX8"/>
<dbReference type="PROSITE" id="PS50280">
    <property type="entry name" value="SET"/>
    <property type="match status" value="1"/>
</dbReference>
<dbReference type="STRING" id="215250.A0A316YXX8"/>
<accession>A0A316YXX8</accession>
<evidence type="ECO:0000313" key="8">
    <source>
        <dbReference type="EMBL" id="PWN93982.1"/>
    </source>
</evidence>
<proteinExistence type="predicted"/>
<dbReference type="CDD" id="cd20071">
    <property type="entry name" value="SET_SMYD"/>
    <property type="match status" value="1"/>
</dbReference>
<feature type="region of interest" description="Disordered" evidence="5">
    <location>
        <begin position="474"/>
        <end position="497"/>
    </location>
</feature>
<dbReference type="PROSITE" id="PS50865">
    <property type="entry name" value="ZF_MYND_2"/>
    <property type="match status" value="1"/>
</dbReference>
<dbReference type="InterPro" id="IPR050869">
    <property type="entry name" value="H3K4_H4K5_MeTrfase"/>
</dbReference>
<evidence type="ECO:0000259" key="7">
    <source>
        <dbReference type="PROSITE" id="PS50865"/>
    </source>
</evidence>
<protein>
    <submittedName>
        <fullName evidence="8">SET domain-containing protein</fullName>
    </submittedName>
</protein>
<dbReference type="SUPFAM" id="SSF82199">
    <property type="entry name" value="SET domain"/>
    <property type="match status" value="1"/>
</dbReference>
<evidence type="ECO:0000256" key="5">
    <source>
        <dbReference type="SAM" id="MobiDB-lite"/>
    </source>
</evidence>
<dbReference type="Gene3D" id="6.10.140.2220">
    <property type="match status" value="1"/>
</dbReference>
<dbReference type="GeneID" id="37041807"/>
<dbReference type="EMBL" id="KZ819634">
    <property type="protein sequence ID" value="PWN93982.1"/>
    <property type="molecule type" value="Genomic_DNA"/>
</dbReference>
<evidence type="ECO:0000313" key="9">
    <source>
        <dbReference type="Proteomes" id="UP000245768"/>
    </source>
</evidence>
<dbReference type="PANTHER" id="PTHR12197:SF292">
    <property type="entry name" value="SET DOMAIN-CONTAINING PROTEIN"/>
    <property type="match status" value="1"/>
</dbReference>
<evidence type="ECO:0000256" key="3">
    <source>
        <dbReference type="ARBA" id="ARBA00022833"/>
    </source>
</evidence>
<dbReference type="InterPro" id="IPR002893">
    <property type="entry name" value="Znf_MYND"/>
</dbReference>
<dbReference type="GO" id="GO:0008270">
    <property type="term" value="F:zinc ion binding"/>
    <property type="evidence" value="ECO:0007669"/>
    <property type="project" value="UniProtKB-KW"/>
</dbReference>
<organism evidence="8 9">
    <name type="scientific">Acaromyces ingoldii</name>
    <dbReference type="NCBI Taxonomy" id="215250"/>
    <lineage>
        <taxon>Eukaryota</taxon>
        <taxon>Fungi</taxon>
        <taxon>Dikarya</taxon>
        <taxon>Basidiomycota</taxon>
        <taxon>Ustilaginomycotina</taxon>
        <taxon>Exobasidiomycetes</taxon>
        <taxon>Exobasidiales</taxon>
        <taxon>Cryptobasidiaceae</taxon>
        <taxon>Acaromyces</taxon>
    </lineage>
</organism>
<dbReference type="PANTHER" id="PTHR12197">
    <property type="entry name" value="HISTONE-LYSINE N-METHYLTRANSFERASE SMYD"/>
    <property type="match status" value="1"/>
</dbReference>
<sequence>MAGDKGRGLFYRPQIKNDSSITRGTLLLRLKPDIWVPLSSRIASHCYRCLAPANKPAALGDKQGETKRDLFRCKGCRIARYCGESCQRADWPSHRSECRAYKRASSVKGSDVEPGTSVRMLARLAAAKSMDPKLWRRIESLHSYRSEQNKGGLTSEAEAAFATAAFLCSPPSSAGSTSDEKHQAEVLHELGFDSSRDLLDLVCKLNANSITVTASDLAPVGICLSVTAAMLNHSCHPNAAVVFPDGPSTSVESMAVVAIRDIAPGEEIVTSYIDVTDGFVARQAQLQRLYSFQCACKLCRRVSKASFVDAREARWCQMTKECTGWYAKAQRRCTKCQKEHPYDEDEETKLEKAVREAEEALQKTNEEDSMTTWQGVRRHVKSLSGSLPPSAYPLLSLLRAGQTALVTLASTALDTGMGERALDLFDEATRFAMLVVAGMNARGIMVEGHPARAIAILTLAKLLLTDVYEAVASAPSSKAPSGHGETSVLDRPPALPPRGLQRVLTGKQILEQAIKELTIGFGRQDGGGQLTRLAKEMMRHLDDELKLFSAGARLQQ</sequence>
<evidence type="ECO:0000256" key="4">
    <source>
        <dbReference type="PROSITE-ProRule" id="PRU00134"/>
    </source>
</evidence>
<dbReference type="AlphaFoldDB" id="A0A316YXX8"/>
<name>A0A316YXX8_9BASI</name>
<feature type="domain" description="MYND-type" evidence="7">
    <location>
        <begin position="46"/>
        <end position="98"/>
    </location>
</feature>
<keyword evidence="9" id="KW-1185">Reference proteome</keyword>
<feature type="domain" description="SET" evidence="6">
    <location>
        <begin position="139"/>
        <end position="273"/>
    </location>
</feature>
<keyword evidence="2 4" id="KW-0863">Zinc-finger</keyword>
<dbReference type="Proteomes" id="UP000245768">
    <property type="component" value="Unassembled WGS sequence"/>
</dbReference>
<dbReference type="Gene3D" id="1.10.220.160">
    <property type="match status" value="1"/>
</dbReference>
<dbReference type="InterPro" id="IPR001214">
    <property type="entry name" value="SET_dom"/>
</dbReference>
<evidence type="ECO:0000256" key="1">
    <source>
        <dbReference type="ARBA" id="ARBA00022723"/>
    </source>
</evidence>
<reference evidence="8" key="1">
    <citation type="journal article" date="2018" name="Mol. Biol. Evol.">
        <title>Broad Genomic Sampling Reveals a Smut Pathogenic Ancestry of the Fungal Clade Ustilaginomycotina.</title>
        <authorList>
            <person name="Kijpornyongpan T."/>
            <person name="Mondo S.J."/>
            <person name="Barry K."/>
            <person name="Sandor L."/>
            <person name="Lee J."/>
            <person name="Lipzen A."/>
            <person name="Pangilinan J."/>
            <person name="LaButti K."/>
            <person name="Hainaut M."/>
            <person name="Henrissat B."/>
            <person name="Grigoriev I.V."/>
            <person name="Spatafora J.W."/>
            <person name="Aime M.C."/>
        </authorList>
    </citation>
    <scope>NUCLEOTIDE SEQUENCE [LARGE SCALE GENOMIC DNA]</scope>
    <source>
        <strain evidence="8">MCA 4198</strain>
    </source>
</reference>
<dbReference type="RefSeq" id="XP_025381180.1">
    <property type="nucleotide sequence ID" value="XM_025519891.1"/>
</dbReference>
<keyword evidence="3" id="KW-0862">Zinc</keyword>
<keyword evidence="1" id="KW-0479">Metal-binding</keyword>
<dbReference type="OrthoDB" id="265717at2759"/>
<evidence type="ECO:0000256" key="2">
    <source>
        <dbReference type="ARBA" id="ARBA00022771"/>
    </source>
</evidence>
<dbReference type="Pfam" id="PF00856">
    <property type="entry name" value="SET"/>
    <property type="match status" value="1"/>
</dbReference>
<dbReference type="SUPFAM" id="SSF144232">
    <property type="entry name" value="HIT/MYND zinc finger-like"/>
    <property type="match status" value="1"/>
</dbReference>
<dbReference type="Gene3D" id="2.170.270.10">
    <property type="entry name" value="SET domain"/>
    <property type="match status" value="1"/>
</dbReference>
<gene>
    <name evidence="8" type="ORF">FA10DRAFT_258163</name>
</gene>
<dbReference type="InterPro" id="IPR046341">
    <property type="entry name" value="SET_dom_sf"/>
</dbReference>
<evidence type="ECO:0000259" key="6">
    <source>
        <dbReference type="PROSITE" id="PS50280"/>
    </source>
</evidence>